<dbReference type="PANTHER" id="PTHR34322">
    <property type="entry name" value="TRANSPOSASE, Y1_TNP DOMAIN-CONTAINING"/>
    <property type="match status" value="1"/>
</dbReference>
<proteinExistence type="predicted"/>
<evidence type="ECO:0000313" key="3">
    <source>
        <dbReference type="Proteomes" id="UP000503498"/>
    </source>
</evidence>
<reference evidence="2 3" key="1">
    <citation type="submission" date="2020-04" db="EMBL/GenBank/DDBJ databases">
        <title>Genome-Wide Identification of 5-Methylcytosine Sites in Bacterial Genomes By High-Throughput Sequencing of MspJI Restriction Fragments.</title>
        <authorList>
            <person name="Wu V."/>
        </authorList>
    </citation>
    <scope>NUCLEOTIDE SEQUENCE [LARGE SCALE GENOMIC DNA]</scope>
    <source>
        <strain evidence="2 3">NEB122</strain>
    </source>
</reference>
<dbReference type="InterPro" id="IPR036515">
    <property type="entry name" value="Transposase_17_sf"/>
</dbReference>
<dbReference type="PANTHER" id="PTHR34322:SF2">
    <property type="entry name" value="TRANSPOSASE IS200-LIKE DOMAIN-CONTAINING PROTEIN"/>
    <property type="match status" value="1"/>
</dbReference>
<dbReference type="InterPro" id="IPR002686">
    <property type="entry name" value="Transposase_17"/>
</dbReference>
<dbReference type="AlphaFoldDB" id="A0A7Z2V810"/>
<dbReference type="Proteomes" id="UP000503498">
    <property type="component" value="Chromosome"/>
</dbReference>
<dbReference type="GO" id="GO:0003677">
    <property type="term" value="F:DNA binding"/>
    <property type="evidence" value="ECO:0007669"/>
    <property type="project" value="InterPro"/>
</dbReference>
<dbReference type="GO" id="GO:0004803">
    <property type="term" value="F:transposase activity"/>
    <property type="evidence" value="ECO:0007669"/>
    <property type="project" value="InterPro"/>
</dbReference>
<dbReference type="GO" id="GO:0006313">
    <property type="term" value="P:DNA transposition"/>
    <property type="evidence" value="ECO:0007669"/>
    <property type="project" value="InterPro"/>
</dbReference>
<reference evidence="2 3" key="2">
    <citation type="submission" date="2020-04" db="EMBL/GenBank/DDBJ databases">
        <authorList>
            <person name="Fomenkov A."/>
            <person name="Anton B.P."/>
            <person name="Roberts R.J."/>
        </authorList>
    </citation>
    <scope>NUCLEOTIDE SEQUENCE [LARGE SCALE GENOMIC DNA]</scope>
    <source>
        <strain evidence="2 3">NEB122</strain>
    </source>
</reference>
<protein>
    <submittedName>
        <fullName evidence="2">Transposase</fullName>
    </submittedName>
</protein>
<evidence type="ECO:0000259" key="1">
    <source>
        <dbReference type="SMART" id="SM01321"/>
    </source>
</evidence>
<accession>A0A7Z2V810</accession>
<dbReference type="SUPFAM" id="SSF143422">
    <property type="entry name" value="Transposase IS200-like"/>
    <property type="match status" value="1"/>
</dbReference>
<organism evidence="2 3">
    <name type="scientific">Xanthomonas campestris pv. badrii</name>
    <dbReference type="NCBI Taxonomy" id="149696"/>
    <lineage>
        <taxon>Bacteria</taxon>
        <taxon>Pseudomonadati</taxon>
        <taxon>Pseudomonadota</taxon>
        <taxon>Gammaproteobacteria</taxon>
        <taxon>Lysobacterales</taxon>
        <taxon>Lysobacteraceae</taxon>
        <taxon>Xanthomonas</taxon>
    </lineage>
</organism>
<evidence type="ECO:0000313" key="2">
    <source>
        <dbReference type="EMBL" id="QJD66457.1"/>
    </source>
</evidence>
<dbReference type="EMBL" id="CP051651">
    <property type="protein sequence ID" value="QJD66457.1"/>
    <property type="molecule type" value="Genomic_DNA"/>
</dbReference>
<dbReference type="Pfam" id="PF01797">
    <property type="entry name" value="Y1_Tnp"/>
    <property type="match status" value="1"/>
</dbReference>
<feature type="domain" description="Transposase IS200-like" evidence="1">
    <location>
        <begin position="22"/>
        <end position="137"/>
    </location>
</feature>
<gene>
    <name evidence="2" type="ORF">HG421_01095</name>
</gene>
<sequence length="245" mass="27820">MPCFESCQVARLPRIDLPRIDLPGIPQHIVQRGNNRLPCFLDDGDRLRYLHLLHEALHATGCQLHAFVLMDNHVHLLVAPPDAGRIGQLMQRLGRNYVALLNGRHGRTGTLWEGRYKACLVDSADYVLRCYRYIELNPVRARLTDNPAAYRWSSCPANLGQRKHSALTPHPCWLALGSDPIERSNAYRALLDEALSDELLTSIRLHLQQQRALGHDTFRAMVEAKTNRFAGVRPAHRPRKPNTPN</sequence>
<name>A0A7Z2V810_XANCA</name>
<dbReference type="SMART" id="SM01321">
    <property type="entry name" value="Y1_Tnp"/>
    <property type="match status" value="1"/>
</dbReference>
<dbReference type="Gene3D" id="3.30.70.1290">
    <property type="entry name" value="Transposase IS200-like"/>
    <property type="match status" value="1"/>
</dbReference>